<dbReference type="AlphaFoldDB" id="A0A066RME3"/>
<reference evidence="1 2" key="1">
    <citation type="submission" date="2014-04" db="EMBL/GenBank/DDBJ databases">
        <title>Draft genome sequence of Photobacterium halotolerans S2753: a solonamide, ngercheumicin and holomycin producer.</title>
        <authorList>
            <person name="Machado H.R."/>
            <person name="Gram L."/>
        </authorList>
    </citation>
    <scope>NUCLEOTIDE SEQUENCE [LARGE SCALE GENOMIC DNA]</scope>
    <source>
        <strain evidence="1 2">S2753</strain>
    </source>
</reference>
<protein>
    <submittedName>
        <fullName evidence="1">Uncharacterized protein</fullName>
    </submittedName>
</protein>
<dbReference type="RefSeq" id="WP_036755821.1">
    <property type="nucleotide sequence ID" value="NZ_JAGSGC010000023.1"/>
</dbReference>
<dbReference type="EMBL" id="JMIB01000036">
    <property type="protein sequence ID" value="KDM90271.1"/>
    <property type="molecule type" value="Genomic_DNA"/>
</dbReference>
<sequence>MIPRCKRLSSQQDLLEFANRYHAISGNTNTVEQLRNRSCVKAFYDSEGKMCAGFTVNSRTPLTYLSDLPSNMGEHPLQLATGNIVEGGGLWVMPDLNDFERGYVFIYACWEAYRMKKRYFMSGARNPKVAARQKFVYPHVLYEGPTEKFDYACILYCKRQYILIQIGLFITRYWITQPLKKLFRGLTQLRT</sequence>
<name>A0A066RME3_9GAMM</name>
<evidence type="ECO:0000313" key="1">
    <source>
        <dbReference type="EMBL" id="KDM90271.1"/>
    </source>
</evidence>
<evidence type="ECO:0000313" key="2">
    <source>
        <dbReference type="Proteomes" id="UP000027192"/>
    </source>
</evidence>
<dbReference type="STRING" id="1654360.EA58_18335"/>
<gene>
    <name evidence="1" type="ORF">EA58_18335</name>
</gene>
<keyword evidence="2" id="KW-1185">Reference proteome</keyword>
<dbReference type="Proteomes" id="UP000027192">
    <property type="component" value="Unassembled WGS sequence"/>
</dbReference>
<accession>A0A066RME3</accession>
<comment type="caution">
    <text evidence="1">The sequence shown here is derived from an EMBL/GenBank/DDBJ whole genome shotgun (WGS) entry which is preliminary data.</text>
</comment>
<dbReference type="OrthoDB" id="5862479at2"/>
<organism evidence="1 2">
    <name type="scientific">Photobacterium galatheae</name>
    <dbReference type="NCBI Taxonomy" id="1654360"/>
    <lineage>
        <taxon>Bacteria</taxon>
        <taxon>Pseudomonadati</taxon>
        <taxon>Pseudomonadota</taxon>
        <taxon>Gammaproteobacteria</taxon>
        <taxon>Vibrionales</taxon>
        <taxon>Vibrionaceae</taxon>
        <taxon>Photobacterium</taxon>
    </lineage>
</organism>
<proteinExistence type="predicted"/>